<proteinExistence type="inferred from homology"/>
<dbReference type="PROSITE" id="PS51886">
    <property type="entry name" value="TLDC"/>
    <property type="match status" value="1"/>
</dbReference>
<dbReference type="GO" id="GO:0005739">
    <property type="term" value="C:mitochondrion"/>
    <property type="evidence" value="ECO:0007669"/>
    <property type="project" value="UniProtKB-SubCell"/>
</dbReference>
<accession>A0AAW0C1Z5</accession>
<dbReference type="PANTHER" id="PTHR23354:SF62">
    <property type="entry name" value="MUSTARD, ISOFORM V"/>
    <property type="match status" value="1"/>
</dbReference>
<evidence type="ECO:0000313" key="8">
    <source>
        <dbReference type="Proteomes" id="UP001383192"/>
    </source>
</evidence>
<name>A0AAW0C1Z5_9AGAR</name>
<keyword evidence="8" id="KW-1185">Reference proteome</keyword>
<dbReference type="GO" id="GO:0006979">
    <property type="term" value="P:response to oxidative stress"/>
    <property type="evidence" value="ECO:0007669"/>
    <property type="project" value="TreeGrafter"/>
</dbReference>
<comment type="subcellular location">
    <subcellularLocation>
        <location evidence="1">Mitochondrion</location>
    </subcellularLocation>
</comment>
<evidence type="ECO:0000313" key="7">
    <source>
        <dbReference type="EMBL" id="KAK7032495.1"/>
    </source>
</evidence>
<evidence type="ECO:0000256" key="2">
    <source>
        <dbReference type="ARBA" id="ARBA00009540"/>
    </source>
</evidence>
<dbReference type="Pfam" id="PF07534">
    <property type="entry name" value="TLD"/>
    <property type="match status" value="1"/>
</dbReference>
<dbReference type="SMART" id="SM00584">
    <property type="entry name" value="TLDc"/>
    <property type="match status" value="1"/>
</dbReference>
<feature type="compositionally biased region" description="Pro residues" evidence="5">
    <location>
        <begin position="61"/>
        <end position="83"/>
    </location>
</feature>
<feature type="compositionally biased region" description="Polar residues" evidence="5">
    <location>
        <begin position="234"/>
        <end position="243"/>
    </location>
</feature>
<keyword evidence="3" id="KW-0496">Mitochondrion</keyword>
<dbReference type="PANTHER" id="PTHR23354">
    <property type="entry name" value="NUCLEOLAR PROTEIN 7/ESTROGEN RECEPTOR COACTIVATOR-RELATED"/>
    <property type="match status" value="1"/>
</dbReference>
<feature type="region of interest" description="Disordered" evidence="5">
    <location>
        <begin position="1"/>
        <end position="274"/>
    </location>
</feature>
<gene>
    <name evidence="7" type="primary">OXR1</name>
    <name evidence="7" type="ORF">VNI00_013064</name>
</gene>
<dbReference type="AlphaFoldDB" id="A0AAW0C1Z5"/>
<evidence type="ECO:0000256" key="5">
    <source>
        <dbReference type="SAM" id="MobiDB-lite"/>
    </source>
</evidence>
<protein>
    <recommendedName>
        <fullName evidence="4">Oxidation resistance protein 1</fullName>
    </recommendedName>
</protein>
<comment type="caution">
    <text evidence="7">The sequence shown here is derived from an EMBL/GenBank/DDBJ whole genome shotgun (WGS) entry which is preliminary data.</text>
</comment>
<feature type="domain" description="TLDc" evidence="6">
    <location>
        <begin position="389"/>
        <end position="582"/>
    </location>
</feature>
<feature type="compositionally biased region" description="Basic and acidic residues" evidence="5">
    <location>
        <begin position="140"/>
        <end position="157"/>
    </location>
</feature>
<dbReference type="Proteomes" id="UP001383192">
    <property type="component" value="Unassembled WGS sequence"/>
</dbReference>
<dbReference type="InterPro" id="IPR006571">
    <property type="entry name" value="TLDc_dom"/>
</dbReference>
<evidence type="ECO:0000256" key="1">
    <source>
        <dbReference type="ARBA" id="ARBA00004173"/>
    </source>
</evidence>
<dbReference type="EMBL" id="JAYKXP010000064">
    <property type="protein sequence ID" value="KAK7032495.1"/>
    <property type="molecule type" value="Genomic_DNA"/>
</dbReference>
<evidence type="ECO:0000259" key="6">
    <source>
        <dbReference type="PROSITE" id="PS51886"/>
    </source>
</evidence>
<organism evidence="7 8">
    <name type="scientific">Paramarasmius palmivorus</name>
    <dbReference type="NCBI Taxonomy" id="297713"/>
    <lineage>
        <taxon>Eukaryota</taxon>
        <taxon>Fungi</taxon>
        <taxon>Dikarya</taxon>
        <taxon>Basidiomycota</taxon>
        <taxon>Agaricomycotina</taxon>
        <taxon>Agaricomycetes</taxon>
        <taxon>Agaricomycetidae</taxon>
        <taxon>Agaricales</taxon>
        <taxon>Marasmiineae</taxon>
        <taxon>Marasmiaceae</taxon>
        <taxon>Paramarasmius</taxon>
    </lineage>
</organism>
<feature type="compositionally biased region" description="Low complexity" evidence="5">
    <location>
        <begin position="252"/>
        <end position="265"/>
    </location>
</feature>
<feature type="compositionally biased region" description="Polar residues" evidence="5">
    <location>
        <begin position="172"/>
        <end position="181"/>
    </location>
</feature>
<evidence type="ECO:0000256" key="4">
    <source>
        <dbReference type="ARBA" id="ARBA00040604"/>
    </source>
</evidence>
<evidence type="ECO:0000256" key="3">
    <source>
        <dbReference type="ARBA" id="ARBA00023128"/>
    </source>
</evidence>
<comment type="similarity">
    <text evidence="2">Belongs to the OXR1 family.</text>
</comment>
<sequence length="583" mass="61638">MTGPLDSPSSENISVAPLIPVPSSASARPIYHPKPQPHAPQSKPQQDDEEMYDKFATLFSPPTPRATPSPTPPPIWGAPPPKTSPTIPKKPRPDSFSDADFGDFVSVPPSEDPLSMGFSPVDEFVGSSSGSPGSGGAGKDWLDKAKEANEKNRRSVLDELLGNDDSPIPGWSASQPSSSPTRNHRRHATSPSTSLPHANSDPKRSPTLSHATLAPPVYTPSDQEDPPPKLGSVGRSSSYQTLSHILGWGAGSSRSRSPPTSSSSSSPPPLTHTKTFSETLNHTLRHAPTFPSLNLNIAPPSSSPFASHVHTHVPIISGAPGFRVGDEENWDKGYSKALDDELASSTSSLSGSKGGNGSIEHARELTLGKLVEKKTGHVELKGRKETTAGVLDPVLADEIRAYLPALSRLPKAWHLLYSLDQHGISLNTLYSRCEPPIPSSAFGISPRKGEVLVVKDAGDAIFGVFLGESLSGVRKSGGYGGGGESFLFTFGSACGPSAQPEIKVFKSTHVNTYISLFTPTFMAFGGGTDGVWGMYVDGALEEGSSAKCVTFNNEVLCDRASGRRRGKEVLFDVVGLEVWGVGG</sequence>
<reference evidence="7 8" key="1">
    <citation type="submission" date="2024-01" db="EMBL/GenBank/DDBJ databases">
        <title>A draft genome for a cacao thread blight-causing isolate of Paramarasmius palmivorus.</title>
        <authorList>
            <person name="Baruah I.K."/>
            <person name="Bukari Y."/>
            <person name="Amoako-Attah I."/>
            <person name="Meinhardt L.W."/>
            <person name="Bailey B.A."/>
            <person name="Cohen S.P."/>
        </authorList>
    </citation>
    <scope>NUCLEOTIDE SEQUENCE [LARGE SCALE GENOMIC DNA]</scope>
    <source>
        <strain evidence="7 8">GH-12</strain>
    </source>
</reference>
<dbReference type="GO" id="GO:0005634">
    <property type="term" value="C:nucleus"/>
    <property type="evidence" value="ECO:0007669"/>
    <property type="project" value="TreeGrafter"/>
</dbReference>